<dbReference type="STRING" id="671987.R0I8C8"/>
<keyword evidence="10" id="KW-1185">Reference proteome</keyword>
<dbReference type="GO" id="GO:0016757">
    <property type="term" value="F:glycosyltransferase activity"/>
    <property type="evidence" value="ECO:0007669"/>
    <property type="project" value="UniProtKB-KW"/>
</dbReference>
<comment type="subcellular location">
    <subcellularLocation>
        <location evidence="1">Membrane</location>
    </subcellularLocation>
</comment>
<gene>
    <name evidence="9" type="ORF">SETTUDRAFT_98296</name>
</gene>
<dbReference type="PANTHER" id="PTHR47844:SF1">
    <property type="entry name" value="EXOSTOSIN-LIKE 2"/>
    <property type="match status" value="1"/>
</dbReference>
<dbReference type="OrthoDB" id="2849215at2759"/>
<evidence type="ECO:0000256" key="3">
    <source>
        <dbReference type="ARBA" id="ARBA00022679"/>
    </source>
</evidence>
<evidence type="ECO:0000256" key="8">
    <source>
        <dbReference type="SAM" id="Phobius"/>
    </source>
</evidence>
<dbReference type="SUPFAM" id="SSF53448">
    <property type="entry name" value="Nucleotide-diphospho-sugar transferases"/>
    <property type="match status" value="1"/>
</dbReference>
<dbReference type="InterPro" id="IPR052427">
    <property type="entry name" value="Glycosyltrans_GT2/GT47"/>
</dbReference>
<evidence type="ECO:0000256" key="4">
    <source>
        <dbReference type="ARBA" id="ARBA00022692"/>
    </source>
</evidence>
<evidence type="ECO:0000256" key="7">
    <source>
        <dbReference type="ARBA" id="ARBA00023180"/>
    </source>
</evidence>
<feature type="transmembrane region" description="Helical" evidence="8">
    <location>
        <begin position="415"/>
        <end position="439"/>
    </location>
</feature>
<keyword evidence="5 8" id="KW-1133">Transmembrane helix</keyword>
<evidence type="ECO:0000256" key="1">
    <source>
        <dbReference type="ARBA" id="ARBA00004370"/>
    </source>
</evidence>
<feature type="transmembrane region" description="Helical" evidence="8">
    <location>
        <begin position="482"/>
        <end position="502"/>
    </location>
</feature>
<accession>R0I8C8</accession>
<dbReference type="RefSeq" id="XP_008031049.1">
    <property type="nucleotide sequence ID" value="XM_008032858.1"/>
</dbReference>
<dbReference type="PANTHER" id="PTHR47844">
    <property type="entry name" value="SYNTHASE CPS1, PUTATIVE (AFU_ORTHOLOGUE AFUA_7G02500)-RELATED"/>
    <property type="match status" value="1"/>
</dbReference>
<dbReference type="Pfam" id="PF13641">
    <property type="entry name" value="Glyco_tranf_2_3"/>
    <property type="match status" value="1"/>
</dbReference>
<feature type="transmembrane region" description="Helical" evidence="8">
    <location>
        <begin position="6"/>
        <end position="26"/>
    </location>
</feature>
<feature type="transmembrane region" description="Helical" evidence="8">
    <location>
        <begin position="451"/>
        <end position="470"/>
    </location>
</feature>
<dbReference type="AlphaFoldDB" id="R0I8C8"/>
<reference evidence="9 10" key="1">
    <citation type="journal article" date="2012" name="PLoS Pathog.">
        <title>Diverse lifestyles and strategies of plant pathogenesis encoded in the genomes of eighteen Dothideomycetes fungi.</title>
        <authorList>
            <person name="Ohm R.A."/>
            <person name="Feau N."/>
            <person name="Henrissat B."/>
            <person name="Schoch C.L."/>
            <person name="Horwitz B.A."/>
            <person name="Barry K.W."/>
            <person name="Condon B.J."/>
            <person name="Copeland A.C."/>
            <person name="Dhillon B."/>
            <person name="Glaser F."/>
            <person name="Hesse C.N."/>
            <person name="Kosti I."/>
            <person name="LaButti K."/>
            <person name="Lindquist E.A."/>
            <person name="Lucas S."/>
            <person name="Salamov A.A."/>
            <person name="Bradshaw R.E."/>
            <person name="Ciuffetti L."/>
            <person name="Hamelin R.C."/>
            <person name="Kema G.H.J."/>
            <person name="Lawrence C."/>
            <person name="Scott J.A."/>
            <person name="Spatafora J.W."/>
            <person name="Turgeon B.G."/>
            <person name="de Wit P.J.G.M."/>
            <person name="Zhong S."/>
            <person name="Goodwin S.B."/>
            <person name="Grigoriev I.V."/>
        </authorList>
    </citation>
    <scope>NUCLEOTIDE SEQUENCE [LARGE SCALE GENOMIC DNA]</scope>
    <source>
        <strain evidence="10">28A</strain>
    </source>
</reference>
<evidence type="ECO:0000313" key="10">
    <source>
        <dbReference type="Proteomes" id="UP000016935"/>
    </source>
</evidence>
<dbReference type="Proteomes" id="UP000016935">
    <property type="component" value="Unassembled WGS sequence"/>
</dbReference>
<evidence type="ECO:0000256" key="2">
    <source>
        <dbReference type="ARBA" id="ARBA00022676"/>
    </source>
</evidence>
<organism evidence="9 10">
    <name type="scientific">Exserohilum turcicum (strain 28A)</name>
    <name type="common">Northern leaf blight fungus</name>
    <name type="synonym">Setosphaeria turcica</name>
    <dbReference type="NCBI Taxonomy" id="671987"/>
    <lineage>
        <taxon>Eukaryota</taxon>
        <taxon>Fungi</taxon>
        <taxon>Dikarya</taxon>
        <taxon>Ascomycota</taxon>
        <taxon>Pezizomycotina</taxon>
        <taxon>Dothideomycetes</taxon>
        <taxon>Pleosporomycetidae</taxon>
        <taxon>Pleosporales</taxon>
        <taxon>Pleosporineae</taxon>
        <taxon>Pleosporaceae</taxon>
        <taxon>Exserohilum</taxon>
    </lineage>
</organism>
<dbReference type="HOGENOM" id="CLU_019940_2_1_1"/>
<keyword evidence="6 8" id="KW-0472">Membrane</keyword>
<evidence type="ECO:0000256" key="6">
    <source>
        <dbReference type="ARBA" id="ARBA00023136"/>
    </source>
</evidence>
<evidence type="ECO:0000313" key="9">
    <source>
        <dbReference type="EMBL" id="EOA81641.1"/>
    </source>
</evidence>
<keyword evidence="2" id="KW-0328">Glycosyltransferase</keyword>
<dbReference type="InterPro" id="IPR029044">
    <property type="entry name" value="Nucleotide-diphossugar_trans"/>
</dbReference>
<feature type="transmembrane region" description="Helical" evidence="8">
    <location>
        <begin position="33"/>
        <end position="55"/>
    </location>
</feature>
<name>R0I8C8_EXST2</name>
<dbReference type="GeneID" id="19406362"/>
<feature type="transmembrane region" description="Helical" evidence="8">
    <location>
        <begin position="67"/>
        <end position="88"/>
    </location>
</feature>
<keyword evidence="3 9" id="KW-0808">Transferase</keyword>
<proteinExistence type="predicted"/>
<keyword evidence="7" id="KW-0325">Glycoprotein</keyword>
<reference evidence="9 10" key="2">
    <citation type="journal article" date="2013" name="PLoS Genet.">
        <title>Comparative genome structure, secondary metabolite, and effector coding capacity across Cochliobolus pathogens.</title>
        <authorList>
            <person name="Condon B.J."/>
            <person name="Leng Y."/>
            <person name="Wu D."/>
            <person name="Bushley K.E."/>
            <person name="Ohm R.A."/>
            <person name="Otillar R."/>
            <person name="Martin J."/>
            <person name="Schackwitz W."/>
            <person name="Grimwood J."/>
            <person name="MohdZainudin N."/>
            <person name="Xue C."/>
            <person name="Wang R."/>
            <person name="Manning V.A."/>
            <person name="Dhillon B."/>
            <person name="Tu Z.J."/>
            <person name="Steffenson B.J."/>
            <person name="Salamov A."/>
            <person name="Sun H."/>
            <person name="Lowry S."/>
            <person name="LaButti K."/>
            <person name="Han J."/>
            <person name="Copeland A."/>
            <person name="Lindquist E."/>
            <person name="Barry K."/>
            <person name="Schmutz J."/>
            <person name="Baker S.E."/>
            <person name="Ciuffetti L.M."/>
            <person name="Grigoriev I.V."/>
            <person name="Zhong S."/>
            <person name="Turgeon B.G."/>
        </authorList>
    </citation>
    <scope>NUCLEOTIDE SEQUENCE [LARGE SCALE GENOMIC DNA]</scope>
    <source>
        <strain evidence="10">28A</strain>
    </source>
</reference>
<dbReference type="EMBL" id="KB908866">
    <property type="protein sequence ID" value="EOA81641.1"/>
    <property type="molecule type" value="Genomic_DNA"/>
</dbReference>
<dbReference type="GO" id="GO:0016020">
    <property type="term" value="C:membrane"/>
    <property type="evidence" value="ECO:0007669"/>
    <property type="project" value="UniProtKB-SubCell"/>
</dbReference>
<protein>
    <submittedName>
        <fullName evidence="9">Glycosyltransferase family 2 protein</fullName>
    </submittedName>
</protein>
<dbReference type="eggNOG" id="ENOG502SICP">
    <property type="taxonomic scope" value="Eukaryota"/>
</dbReference>
<keyword evidence="4 8" id="KW-0812">Transmembrane</keyword>
<evidence type="ECO:0000256" key="5">
    <source>
        <dbReference type="ARBA" id="ARBA00022989"/>
    </source>
</evidence>
<sequence length="533" mass="61339">MTDWKTGVATAILIAMLGWVLHLIHVMKARSEALSITVIVGLFFHTVPAMCLLATVLKSRVAKDHQLVWFSALMVFRYWRTLVGVYFWTQYKVAERGAGGGQKSYSPSDCTVVVATVGPGKNLELFVRMIEAILANKPRRVIFSTPEPSIADIVRPFVLKIQSDFQARTAEPHKIPESTTDTEIICTGEAYRMDKRTQTAHAISLVDTPIMVMADDSVVWGPNFLEATLPAFEDDKVGFVGTRKWVERLPLPEHDSGLSARQNFLTRYRAGFWNTIGALYLIRHNFEIRASNAADGGVFCVSGRTSLILSRIVKDEEFLAKFLNEYIWAFPSLGVEGVGPLKADDDNFITRWVVNRGMNVKIQYSEDATMTTQLGRVDQFKFLDQCIRWSRTTIRQNPIALFVDRTMWWKWPLSVWMVYFPWMYNAALFWDFLAVWTFTTTAFFRDSQVQYRWLGALVFAIWMSKLTKTAAWFMRQENRSDFFWYFFPIPAYPLFAYSHSIIKVYTAATFWVNDWGGRTQDENQRELDVGKTR</sequence>